<dbReference type="InterPro" id="IPR031758">
    <property type="entry name" value="SoDot-IcmSS"/>
</dbReference>
<organism evidence="2 3">
    <name type="scientific">Legionella waltersii</name>
    <dbReference type="NCBI Taxonomy" id="66969"/>
    <lineage>
        <taxon>Bacteria</taxon>
        <taxon>Pseudomonadati</taxon>
        <taxon>Pseudomonadota</taxon>
        <taxon>Gammaproteobacteria</taxon>
        <taxon>Legionellales</taxon>
        <taxon>Legionellaceae</taxon>
        <taxon>Legionella</taxon>
    </lineage>
</organism>
<proteinExistence type="predicted"/>
<sequence length="435" mass="49501">MTFALKGYKELKAHFQETVTIFLKRSEKEKIEQLDNPRRDALQFLTSVISELDRRIEELTARSPNLLPYSRMLYGAMLVVCKDIEKQEGYVLGKKENSLLYTRLMDGMGINSESTPSFSEYTDFYVSFNQLTNLIFENNDSREGLKPETAFKKIPGDKLVALTMLGYQLEEWAQTNFVKNLPKDGKSKQPKITEFSPTSKTPKSLVEQFESFKKLQETLHELETSELAKKNKGNVKLLANPARATQFQFLKAISKAAQDSGLSDEDKLAVLVGAMYIVRGEIAEEYKKIPLYKKAIESSVTHKGLTNILKSTDECYEDMGVFLKAVNQFIRFQTIENANIDNKVPTVRAKHMFSDIAGFDLTATLSLIQKMLHDSKELALNTCLDDVKKKQEASQPKSSRFSLFSNFSLGYGKSKESDLSEEEEEEDEQKAEMKH</sequence>
<dbReference type="AlphaFoldDB" id="A0A0W1A0R6"/>
<evidence type="ECO:0000313" key="3">
    <source>
        <dbReference type="Proteomes" id="UP000054729"/>
    </source>
</evidence>
<gene>
    <name evidence="2" type="ORF">Lwal_2761</name>
</gene>
<dbReference type="STRING" id="66969.Lwal_2761"/>
<accession>A0A0W1A0R6</accession>
<dbReference type="Proteomes" id="UP000054729">
    <property type="component" value="Unassembled WGS sequence"/>
</dbReference>
<dbReference type="InterPro" id="IPR044887">
    <property type="entry name" value="SoDot-IcmSS_sf"/>
</dbReference>
<reference evidence="2 3" key="1">
    <citation type="submission" date="2015-11" db="EMBL/GenBank/DDBJ databases">
        <title>Genomic analysis of 38 Legionella species identifies large and diverse effector repertoires.</title>
        <authorList>
            <person name="Burstein D."/>
            <person name="Amaro F."/>
            <person name="Zusman T."/>
            <person name="Lifshitz Z."/>
            <person name="Cohen O."/>
            <person name="Gilbert J.A."/>
            <person name="Pupko T."/>
            <person name="Shuman H.A."/>
            <person name="Segal G."/>
        </authorList>
    </citation>
    <scope>NUCLEOTIDE SEQUENCE [LARGE SCALE GENOMIC DNA]</scope>
    <source>
        <strain evidence="2 3">ATCC 51914</strain>
    </source>
</reference>
<feature type="compositionally biased region" description="Acidic residues" evidence="1">
    <location>
        <begin position="419"/>
        <end position="429"/>
    </location>
</feature>
<keyword evidence="3" id="KW-1185">Reference proteome</keyword>
<dbReference type="Pfam" id="PF16848">
    <property type="entry name" value="SoDot-IcmSS"/>
    <property type="match status" value="2"/>
</dbReference>
<dbReference type="PATRIC" id="fig|66969.6.peg.2989"/>
<feature type="region of interest" description="Disordered" evidence="1">
    <location>
        <begin position="408"/>
        <end position="435"/>
    </location>
</feature>
<protein>
    <submittedName>
        <fullName evidence="2">Substrate of the Dot/Icm secretion system</fullName>
    </submittedName>
</protein>
<dbReference type="RefSeq" id="WP_058481387.1">
    <property type="nucleotide sequence ID" value="NZ_CAAAIQ010000016.1"/>
</dbReference>
<dbReference type="EMBL" id="LNZB01000060">
    <property type="protein sequence ID" value="KTD74720.1"/>
    <property type="molecule type" value="Genomic_DNA"/>
</dbReference>
<evidence type="ECO:0000313" key="2">
    <source>
        <dbReference type="EMBL" id="KTD74720.1"/>
    </source>
</evidence>
<comment type="caution">
    <text evidence="2">The sequence shown here is derived from an EMBL/GenBank/DDBJ whole genome shotgun (WGS) entry which is preliminary data.</text>
</comment>
<evidence type="ECO:0000256" key="1">
    <source>
        <dbReference type="SAM" id="MobiDB-lite"/>
    </source>
</evidence>
<dbReference type="Gene3D" id="1.20.1440.330">
    <property type="match status" value="2"/>
</dbReference>
<name>A0A0W1A0R6_9GAMM</name>